<keyword evidence="2 7" id="KW-0699">rRNA-binding</keyword>
<dbReference type="Gene3D" id="3.10.290.10">
    <property type="entry name" value="RNA-binding S4 domain"/>
    <property type="match status" value="1"/>
</dbReference>
<dbReference type="GO" id="GO:0015935">
    <property type="term" value="C:small ribosomal subunit"/>
    <property type="evidence" value="ECO:0007669"/>
    <property type="project" value="InterPro"/>
</dbReference>
<dbReference type="InterPro" id="IPR018079">
    <property type="entry name" value="Ribosomal_uS4_CS"/>
</dbReference>
<feature type="domain" description="Small ribosomal subunit protein uS4 N-terminal" evidence="10">
    <location>
        <begin position="3"/>
        <end position="110"/>
    </location>
</feature>
<dbReference type="InterPro" id="IPR005709">
    <property type="entry name" value="Ribosomal_uS4_bac-type"/>
</dbReference>
<evidence type="ECO:0000259" key="9">
    <source>
        <dbReference type="SMART" id="SM00363"/>
    </source>
</evidence>
<evidence type="ECO:0000256" key="8">
    <source>
        <dbReference type="RuleBase" id="RU003699"/>
    </source>
</evidence>
<evidence type="ECO:0000256" key="4">
    <source>
        <dbReference type="ARBA" id="ARBA00022980"/>
    </source>
</evidence>
<protein>
    <recommendedName>
        <fullName evidence="6">Small ribosomal subunit protein uS4c</fullName>
    </recommendedName>
</protein>
<dbReference type="InterPro" id="IPR036986">
    <property type="entry name" value="S4_RNA-bd_sf"/>
</dbReference>
<dbReference type="PANTHER" id="PTHR11831:SF4">
    <property type="entry name" value="SMALL RIBOSOMAL SUBUNIT PROTEIN US4M"/>
    <property type="match status" value="1"/>
</dbReference>
<evidence type="ECO:0000259" key="10">
    <source>
        <dbReference type="SMART" id="SM01390"/>
    </source>
</evidence>
<dbReference type="InterPro" id="IPR022801">
    <property type="entry name" value="Ribosomal_uS4"/>
</dbReference>
<dbReference type="FunFam" id="3.10.290.10:FF:000001">
    <property type="entry name" value="30S ribosomal protein S4"/>
    <property type="match status" value="1"/>
</dbReference>
<dbReference type="SMART" id="SM01390">
    <property type="entry name" value="Ribosomal_S4"/>
    <property type="match status" value="1"/>
</dbReference>
<evidence type="ECO:0000256" key="6">
    <source>
        <dbReference type="ARBA" id="ARBA00035158"/>
    </source>
</evidence>
<gene>
    <name evidence="11" type="primary">rps4</name>
</gene>
<reference evidence="11" key="1">
    <citation type="submission" date="2020-11" db="EMBL/GenBank/DDBJ databases">
        <authorList>
            <person name="Qian X."/>
        </authorList>
    </citation>
    <scope>NUCLEOTIDE SEQUENCE</scope>
    <source>
        <strain evidence="11">269-2_chl</strain>
    </source>
</reference>
<dbReference type="Gene3D" id="1.10.1050.10">
    <property type="entry name" value="Ribosomal Protein S4 Delta 41, Chain A, domain 1"/>
    <property type="match status" value="1"/>
</dbReference>
<dbReference type="PROSITE" id="PS00632">
    <property type="entry name" value="RIBOSOMAL_S4"/>
    <property type="match status" value="1"/>
</dbReference>
<dbReference type="Pfam" id="PF00163">
    <property type="entry name" value="Ribosomal_S4"/>
    <property type="match status" value="1"/>
</dbReference>
<evidence type="ECO:0000256" key="7">
    <source>
        <dbReference type="PROSITE-ProRule" id="PRU00182"/>
    </source>
</evidence>
<dbReference type="InterPro" id="IPR001912">
    <property type="entry name" value="Ribosomal_uS4_N"/>
</dbReference>
<evidence type="ECO:0000256" key="1">
    <source>
        <dbReference type="ARBA" id="ARBA00007465"/>
    </source>
</evidence>
<feature type="domain" description="RNA-binding S4" evidence="9">
    <location>
        <begin position="111"/>
        <end position="171"/>
    </location>
</feature>
<dbReference type="GO" id="GO:0042274">
    <property type="term" value="P:ribosomal small subunit biogenesis"/>
    <property type="evidence" value="ECO:0007669"/>
    <property type="project" value="TreeGrafter"/>
</dbReference>
<keyword evidence="3 7" id="KW-0694">RNA-binding</keyword>
<evidence type="ECO:0000256" key="5">
    <source>
        <dbReference type="ARBA" id="ARBA00023274"/>
    </source>
</evidence>
<dbReference type="Pfam" id="PF01479">
    <property type="entry name" value="S4"/>
    <property type="match status" value="1"/>
</dbReference>
<dbReference type="CDD" id="cd00165">
    <property type="entry name" value="S4"/>
    <property type="match status" value="1"/>
</dbReference>
<dbReference type="EMBL" id="MW250874">
    <property type="protein sequence ID" value="QUO99150.1"/>
    <property type="molecule type" value="Genomic_DNA"/>
</dbReference>
<proteinExistence type="inferred from homology"/>
<keyword evidence="11" id="KW-0934">Plastid</keyword>
<comment type="similarity">
    <text evidence="1 8">Belongs to the universal ribosomal protein uS4 family.</text>
</comment>
<dbReference type="InterPro" id="IPR002942">
    <property type="entry name" value="S4_RNA-bd"/>
</dbReference>
<geneLocation type="plastid" evidence="11"/>
<dbReference type="PANTHER" id="PTHR11831">
    <property type="entry name" value="30S 40S RIBOSOMAL PROTEIN"/>
    <property type="match status" value="1"/>
</dbReference>
<sequence length="2801" mass="334290">MSRYLGPRLRIVRRLGYLVGLTRKKPSTRLLNPDARRGIRKVLPPGQHGRSKSFKKKPYESNEYDFLIRLKLKQRIRYHYGITEKQLVNYVRQARKIKGSTGRVLLRLLEMRLDNTVFRLHMAPTIRAARQLITHGHIYVNNKKVSIPSYSCKPKDIITPAPKTRSIQLLNNFLTGLDLEKSRFKNLLKILKFGKKGLLNNPKLFNNNKDINNQKNCKPNTIISLRIQRAGALEGQGIGFLGRNLVIVQPLFGNIKNYLGKSINICIYLKKENKFYGYPTKPFNIKMRYSKLMNSIDAIQYFGRKKIQQNNDIKGIKNFNKSSSAIILMGGANILRKKLNKKNQNFRQNSSDNILVRIEAASYGKNAKSFWNRKRQLSPFVLNKTRDTNPILFREKYLYSRKNRRFIGINHIFYVKMILKPIEQNPTNRNKFANLQQKQQIETKNFISIDNSFKHIQLSVSSKLNKINLNNSKIEDDIINTDLIFSKKNYNSLLRDQIGSENSLKLRKYYLSKLKTYNLFLETKLSFVSWCLRKEKFEMNGAKSKLQTLKSSANVNKKNLKQKIFKNLLSQTVIKKNLNINYFWKAIYLLSKIHFKQVDFSKQGTSFKKQFLQQFCEMILGQQRDFFNKNKIFSTKTFLFFSKTFSLISEWKEKTLINNKFFQNFINDIKESMSLLILLQKSLISLLKNQKLYSSFNIQSNSIIEYYKDQEFKILKHFQTKIKNQINLQKFKKLSFNNITKINQFCKILELNNIKTELDFYQLLICNKKILNSNMSCKIEILNNFNNYLNNQRFIKNFSIYQNSFNNRQNLLKKQLFKFRFELQIFINFLKKTKIFIYLSDYSKLYLFKETENIIKVNLLKNQILQKLNHRKIQFYFKRFILINFLNKLKNVNFISNDQNQQMLVQIDYYLSQENYKKYTNILSKLIKNKELFNQYNYQFLLNKIKNFIFNEKTFENLFSQQLNYIKKLQEISNFCLIRNFNKNEIINLTKNKVNIISKLLNFEKNLLVTKTISKNLKKKLINDHFINTKKNIYLTKLNYFENSTKNLPSFSFQTISRKIKQQIIKQQIKQKTEFLSILKKYENHFIKMIPIFNMDKNGKYLTNYISQLFNIKEMQIFKKLDETNISFYPTELNKKIIKKKIIQMTTSWSNYIVIFTKISELYQDNDIKKNEYDILRNQTKQFIIKQLILNKNKVLLGYNNYLKLGKNNINNFINKIKNNVNNGRHSDFEFFKFSFIQMDQKYYQLLNLLINKEKLFLNQSIKNNSYFNRLKKINIFDPHTLYKSNDLSFHKNKQNFKNIYNNIYKFNSIKHKKYYQKFSSNVIMKLSMNIAKWVDNISIMKLKKGISFLQKQQLITKPNSKLLISIILKLKQNTNQLTNTALSLESALLLKVNNIYRQKRIQSFINLLIRLNLSINYIKLNNQVHYPININVQNKINKKLYFQQYNQNQSNQQITEVIEKFTLYFNNKLQILTYLKILDISKKIQFQTLIAKMTNEILQINNLNKSMDETYYKTTKFVNRTIKLINLFIYYHLKYFKKLNKQYFLNDEIQQDFKEKPYLKNDLLTKLLSKLSILKQQNLLTIPKYHKLLKKLKEQPLTKKLIFNLSNEINLSKLEQLIEYQFIHSSYVFYSNVQFFKFLTNFIILKERYDLKQNKNQTFINKIRVQLNQKFQNEFQYILYISKFDKLIENGVLTNQQKDQIENKLPHILNTMKNFSKRSIKLQERLKYGFINYRKYETITQNLIQNLQFKIQKLINIQLNVSFFSEKNKHIQLNVSKFNYNNMKKINVNTSIKKIDLLQEICLQKLQKLMYFVLNISKGEFSDKENFDCNYLLSNYFKKELQFTQILNILKQIDKNTKYLKDLKNQTKTKIISQTRKLYGTLTHQNIGKSYNKKKKNSVSLIQNRKTKHQKNILQTFKFVLIKNFLFKIKNVIYDNFNQNGSIIVKMSNTRLLLIENHYTPVERLNNSYNYMCLFALNSAESLAHVQLYETLENSFKKLQVSFQLSRLNNFYSKKYAFKIYQNLTSHYYGDQKELPNLKLLSINPDFTLLNFKINNISKFLQKSYKYKILLNTQNKNDLILNLVRIQKLKYYGLLSVKNTKFQTNKQIQGLLNQLENILIISNYSNSVLISKYLTFEVNLLKKSEAMEELQKYLRKEISFISNKLNVFKNQSLMSSKKIYEQIKNVVLKTLLSQILIYPDLDSLKYLIKINLISPKLYGKIKKLFYRKKFIAKLQNILLKLKRNSLNNGYEFKAIYPKIILVLDKFNYLKLLNLISNNQYNLIQTQIQQILKYEQLISRLIILKKQEILTDVEYNQILLKIQQKIVQKVREQKIVQKFKQYIEYLYETKVATQSSTNKKEQQEYLNNKFKKIISLNQGRWALVAIKEFYQQNLLTTLQYNELLQKIEKTIRKKVQIAKLFSTNRYNFQWTISNKFIKSEYKRRQNQQTSKLLTSLPNIWTKNILKELRKQAIISNNTYSTLERQIIDHDYSKTNENQTNDIITQSSKEILSKKVNNLNVQTKKDLKLLKISIESLLNYKKQIVYWLSTIETAEINYDHLFDLSYLTNLKINQTISQTEYNKLKISSQLAINRLHRLKTLQKGQSLSNLQYEKIYQKIIKSYLMIQLQYIQRLFRKKQSILQELDSSSKIKKSIIDKTIKKHLNKIKTSKKLFKNTNSLYSLLQEVLSQLPISTTNKTQSSYRQRIIYNRLFAKLRSDDTLIKKWKQILTKILKKQLTPPLDIPPHLELKRIQISIIPTNIAKKNNKNLIIPIGTVINLPSRKTVGISVLERLIVEYYSRN</sequence>
<dbReference type="PROSITE" id="PS50889">
    <property type="entry name" value="S4"/>
    <property type="match status" value="1"/>
</dbReference>
<dbReference type="GO" id="GO:0006412">
    <property type="term" value="P:translation"/>
    <property type="evidence" value="ECO:0007669"/>
    <property type="project" value="InterPro"/>
</dbReference>
<dbReference type="HAMAP" id="MF_01306_B">
    <property type="entry name" value="Ribosomal_uS4_B"/>
    <property type="match status" value="1"/>
</dbReference>
<evidence type="ECO:0000313" key="11">
    <source>
        <dbReference type="EMBL" id="QUO99150.1"/>
    </source>
</evidence>
<organism evidence="11">
    <name type="scientific">Oedogonium capilliforme</name>
    <dbReference type="NCBI Taxonomy" id="2831087"/>
    <lineage>
        <taxon>Eukaryota</taxon>
        <taxon>Viridiplantae</taxon>
        <taxon>Chlorophyta</taxon>
        <taxon>core chlorophytes</taxon>
        <taxon>Chlorophyceae</taxon>
        <taxon>OCC clade</taxon>
        <taxon>Oedogoniales</taxon>
        <taxon>Oedogoniaceae</taxon>
        <taxon>Oedogonium</taxon>
    </lineage>
</organism>
<evidence type="ECO:0000256" key="2">
    <source>
        <dbReference type="ARBA" id="ARBA00022730"/>
    </source>
</evidence>
<dbReference type="SUPFAM" id="SSF55174">
    <property type="entry name" value="Alpha-L RNA-binding motif"/>
    <property type="match status" value="1"/>
</dbReference>
<accession>A0A8E5I4V4</accession>
<keyword evidence="5 8" id="KW-0687">Ribonucleoprotein</keyword>
<dbReference type="SMART" id="SM00363">
    <property type="entry name" value="S4"/>
    <property type="match status" value="1"/>
</dbReference>
<dbReference type="NCBIfam" id="NF003717">
    <property type="entry name" value="PRK05327.1"/>
    <property type="match status" value="1"/>
</dbReference>
<dbReference type="GO" id="GO:0003735">
    <property type="term" value="F:structural constituent of ribosome"/>
    <property type="evidence" value="ECO:0007669"/>
    <property type="project" value="InterPro"/>
</dbReference>
<dbReference type="GO" id="GO:0019843">
    <property type="term" value="F:rRNA binding"/>
    <property type="evidence" value="ECO:0007669"/>
    <property type="project" value="UniProtKB-KW"/>
</dbReference>
<evidence type="ECO:0000256" key="3">
    <source>
        <dbReference type="ARBA" id="ARBA00022884"/>
    </source>
</evidence>
<keyword evidence="4 8" id="KW-0689">Ribosomal protein</keyword>
<name>A0A8E5I4V4_9CHLO</name>